<dbReference type="Pfam" id="PF15019">
    <property type="entry name" value="C9orf72-like"/>
    <property type="match status" value="2"/>
</dbReference>
<proteinExistence type="predicted"/>
<comment type="caution">
    <text evidence="1">The sequence shown here is derived from an EMBL/GenBank/DDBJ whole genome shotgun (WGS) entry which is preliminary data.</text>
</comment>
<protein>
    <submittedName>
        <fullName evidence="1">Uncharacterized protein</fullName>
    </submittedName>
</protein>
<name>A0ABQ9ESE2_TEGGR</name>
<dbReference type="InterPro" id="IPR027819">
    <property type="entry name" value="C9orf72"/>
</dbReference>
<dbReference type="PANTHER" id="PTHR31855">
    <property type="entry name" value="GUANINE NUCLEOTIDE EXCHANGE C9ORF72"/>
    <property type="match status" value="1"/>
</dbReference>
<evidence type="ECO:0000313" key="2">
    <source>
        <dbReference type="Proteomes" id="UP001217089"/>
    </source>
</evidence>
<organism evidence="1 2">
    <name type="scientific">Tegillarca granosa</name>
    <name type="common">Malaysian cockle</name>
    <name type="synonym">Anadara granosa</name>
    <dbReference type="NCBI Taxonomy" id="220873"/>
    <lineage>
        <taxon>Eukaryota</taxon>
        <taxon>Metazoa</taxon>
        <taxon>Spiralia</taxon>
        <taxon>Lophotrochozoa</taxon>
        <taxon>Mollusca</taxon>
        <taxon>Bivalvia</taxon>
        <taxon>Autobranchia</taxon>
        <taxon>Pteriomorphia</taxon>
        <taxon>Arcoida</taxon>
        <taxon>Arcoidea</taxon>
        <taxon>Arcidae</taxon>
        <taxon>Tegillarca</taxon>
    </lineage>
</organism>
<gene>
    <name evidence="1" type="ORF">KUTeg_016860</name>
</gene>
<dbReference type="PANTHER" id="PTHR31855:SF2">
    <property type="entry name" value="GUANINE NUCLEOTIDE EXCHANGE FACTOR C9ORF72"/>
    <property type="match status" value="1"/>
</dbReference>
<accession>A0ABQ9ESE2</accession>
<dbReference type="PROSITE" id="PS51835">
    <property type="entry name" value="DENN_C9ORF72"/>
    <property type="match status" value="1"/>
</dbReference>
<evidence type="ECO:0000313" key="1">
    <source>
        <dbReference type="EMBL" id="KAJ8306315.1"/>
    </source>
</evidence>
<dbReference type="EMBL" id="JARBDR010000813">
    <property type="protein sequence ID" value="KAJ8306315.1"/>
    <property type="molecule type" value="Genomic_DNA"/>
</dbReference>
<reference evidence="1 2" key="1">
    <citation type="submission" date="2022-12" db="EMBL/GenBank/DDBJ databases">
        <title>Chromosome-level genome of Tegillarca granosa.</title>
        <authorList>
            <person name="Kim J."/>
        </authorList>
    </citation>
    <scope>NUCLEOTIDE SEQUENCE [LARGE SCALE GENOMIC DNA]</scope>
    <source>
        <strain evidence="1">Teg-2019</strain>
        <tissue evidence="1">Adductor muscle</tissue>
    </source>
</reference>
<keyword evidence="2" id="KW-1185">Reference proteome</keyword>
<dbReference type="Proteomes" id="UP001217089">
    <property type="component" value="Unassembled WGS sequence"/>
</dbReference>
<sequence>MNLKQMATSKNIRNIVRNASAGIIQCGTNSLSDDTEDVKGDNKLSLLSPSSGYSHSELRHLSHGFINSMLLCHWDNILGPRIIHLWTISGRMSYPVSTLMQICSQSLSGEICRDVYNSFIDFKFYDIPEKQVIVPAFIFTANKAGGPGVHSLSLIIPKSNLTLYLQIHQLLQRCFERIVGKLRIIMNKWDAISEIPREEFRIHITDCMEMLASLTVSALPDTVKLLSTLALFNTCEERRCSRIVDTNHHPYHHDLYLQGALRKSDHIFEYPVQEILYSKYPTTIIDLTQQVVKQSPIYSDHVVHSYDTQRNELTCLHHGDNNDIAIPGGEILTQVDITETLIQGLLEELDKLPAECGVREAYILQFMRVVQKKAVCLIKYLEGETNYGAQAFKGGTRKLRHDLLITTDGDLRIIMAAAEKLKPGIVWFIMGGGDYSNRQISTEY</sequence>